<dbReference type="Proteomes" id="UP000320948">
    <property type="component" value="Unassembled WGS sequence"/>
</dbReference>
<reference evidence="1 2" key="1">
    <citation type="journal article" date="2017" name="Nat. Commun.">
        <title>In situ click chemistry generation of cyclooxygenase-2 inhibitors.</title>
        <authorList>
            <person name="Bhardwaj A."/>
            <person name="Kaur J."/>
            <person name="Wuest M."/>
            <person name="Wuest F."/>
        </authorList>
    </citation>
    <scope>NUCLEOTIDE SEQUENCE [LARGE SCALE GENOMIC DNA]</scope>
    <source>
        <strain evidence="1">S2_018_000_R2_106</strain>
    </source>
</reference>
<sequence>MAIRNVVAFEEQTGITTQSDDCLINPGKEVTVAVHLTAGTPATGAVLQITLDDAEKIKTGTALWVNSPLGNRITSGAEKLLRPVTGVRLKVTDGTWTLHVRQQ</sequence>
<evidence type="ECO:0000313" key="1">
    <source>
        <dbReference type="EMBL" id="TKW60459.1"/>
    </source>
</evidence>
<comment type="caution">
    <text evidence="1">The sequence shown here is derived from an EMBL/GenBank/DDBJ whole genome shotgun (WGS) entry which is preliminary data.</text>
</comment>
<protein>
    <submittedName>
        <fullName evidence="1">Uncharacterized protein</fullName>
    </submittedName>
</protein>
<name>A0A6N4R9J0_BLAVI</name>
<organism evidence="1 2">
    <name type="scientific">Blastochloris viridis</name>
    <name type="common">Rhodopseudomonas viridis</name>
    <dbReference type="NCBI Taxonomy" id="1079"/>
    <lineage>
        <taxon>Bacteria</taxon>
        <taxon>Pseudomonadati</taxon>
        <taxon>Pseudomonadota</taxon>
        <taxon>Alphaproteobacteria</taxon>
        <taxon>Hyphomicrobiales</taxon>
        <taxon>Blastochloridaceae</taxon>
        <taxon>Blastochloris</taxon>
    </lineage>
</organism>
<accession>A0A6N4R9J0</accession>
<dbReference type="EMBL" id="VAFM01000002">
    <property type="protein sequence ID" value="TKW60459.1"/>
    <property type="molecule type" value="Genomic_DNA"/>
</dbReference>
<proteinExistence type="predicted"/>
<gene>
    <name evidence="1" type="ORF">DI628_06015</name>
</gene>
<dbReference type="AlphaFoldDB" id="A0A6N4R9J0"/>
<evidence type="ECO:0000313" key="2">
    <source>
        <dbReference type="Proteomes" id="UP000320948"/>
    </source>
</evidence>